<dbReference type="HAMAP" id="MF_00376">
    <property type="entry name" value="Dephospho_CoA_kinase"/>
    <property type="match status" value="1"/>
</dbReference>
<keyword evidence="9" id="KW-1185">Reference proteome</keyword>
<dbReference type="GO" id="GO:0005737">
    <property type="term" value="C:cytoplasm"/>
    <property type="evidence" value="ECO:0007669"/>
    <property type="project" value="UniProtKB-SubCell"/>
</dbReference>
<keyword evidence="5 8" id="KW-0418">Kinase</keyword>
<evidence type="ECO:0000256" key="7">
    <source>
        <dbReference type="SAM" id="MobiDB-lite"/>
    </source>
</evidence>
<dbReference type="Pfam" id="PF01121">
    <property type="entry name" value="CoaE"/>
    <property type="match status" value="1"/>
</dbReference>
<evidence type="ECO:0000256" key="2">
    <source>
        <dbReference type="ARBA" id="ARBA00022741"/>
    </source>
</evidence>
<dbReference type="InterPro" id="IPR001977">
    <property type="entry name" value="Depp_CoAkinase"/>
</dbReference>
<keyword evidence="5" id="KW-0963">Cytoplasm</keyword>
<comment type="subcellular location">
    <subcellularLocation>
        <location evidence="5">Cytoplasm</location>
    </subcellularLocation>
</comment>
<feature type="compositionally biased region" description="Polar residues" evidence="7">
    <location>
        <begin position="175"/>
        <end position="185"/>
    </location>
</feature>
<keyword evidence="4 5" id="KW-0173">Coenzyme A biosynthesis</keyword>
<dbReference type="EC" id="2.7.1.24" evidence="5 6"/>
<dbReference type="PANTHER" id="PTHR10695:SF46">
    <property type="entry name" value="BIFUNCTIONAL COENZYME A SYNTHASE-RELATED"/>
    <property type="match status" value="1"/>
</dbReference>
<dbReference type="SUPFAM" id="SSF52540">
    <property type="entry name" value="P-loop containing nucleoside triphosphate hydrolases"/>
    <property type="match status" value="1"/>
</dbReference>
<evidence type="ECO:0000313" key="9">
    <source>
        <dbReference type="Proteomes" id="UP000604381"/>
    </source>
</evidence>
<comment type="caution">
    <text evidence="8">The sequence shown here is derived from an EMBL/GenBank/DDBJ whole genome shotgun (WGS) entry which is preliminary data.</text>
</comment>
<reference evidence="8" key="1">
    <citation type="submission" date="2020-10" db="EMBL/GenBank/DDBJ databases">
        <title>An improved Amphimedon queenslandica hologenome assembly reveals how three proteobacterial symbionts can extend the metabolic phenotypic of their marine sponge host.</title>
        <authorList>
            <person name="Degnan B."/>
            <person name="Degnan S."/>
            <person name="Xiang X."/>
        </authorList>
    </citation>
    <scope>NUCLEOTIDE SEQUENCE</scope>
    <source>
        <strain evidence="8">AqS2</strain>
    </source>
</reference>
<gene>
    <name evidence="5" type="primary">coaE</name>
    <name evidence="8" type="ORF">ISN26_00865</name>
</gene>
<comment type="catalytic activity">
    <reaction evidence="5">
        <text>3'-dephospho-CoA + ATP = ADP + CoA + H(+)</text>
        <dbReference type="Rhea" id="RHEA:18245"/>
        <dbReference type="ChEBI" id="CHEBI:15378"/>
        <dbReference type="ChEBI" id="CHEBI:30616"/>
        <dbReference type="ChEBI" id="CHEBI:57287"/>
        <dbReference type="ChEBI" id="CHEBI:57328"/>
        <dbReference type="ChEBI" id="CHEBI:456216"/>
        <dbReference type="EC" id="2.7.1.24"/>
    </reaction>
</comment>
<organism evidence="8 9">
    <name type="scientific">Candidatus Amphirhobacter heronislandensis</name>
    <dbReference type="NCBI Taxonomy" id="1732024"/>
    <lineage>
        <taxon>Bacteria</taxon>
        <taxon>Pseudomonadati</taxon>
        <taxon>Pseudomonadota</taxon>
        <taxon>Gammaproteobacteria</taxon>
        <taxon>Candidatus Tethybacterales</taxon>
        <taxon>Candidatus Tethybacteraceae</taxon>
        <taxon>Candidatus Amphirhobacter</taxon>
    </lineage>
</organism>
<accession>A0A930UFC4</accession>
<evidence type="ECO:0000256" key="1">
    <source>
        <dbReference type="ARBA" id="ARBA00009018"/>
    </source>
</evidence>
<evidence type="ECO:0000256" key="6">
    <source>
        <dbReference type="NCBIfam" id="TIGR00152"/>
    </source>
</evidence>
<dbReference type="GO" id="GO:0004140">
    <property type="term" value="F:dephospho-CoA kinase activity"/>
    <property type="evidence" value="ECO:0007669"/>
    <property type="project" value="UniProtKB-UniRule"/>
</dbReference>
<dbReference type="NCBIfam" id="TIGR00152">
    <property type="entry name" value="dephospho-CoA kinase"/>
    <property type="match status" value="1"/>
</dbReference>
<comment type="pathway">
    <text evidence="5">Cofactor biosynthesis; coenzyme A biosynthesis; CoA from (R)-pantothenate: step 5/5.</text>
</comment>
<evidence type="ECO:0000256" key="4">
    <source>
        <dbReference type="ARBA" id="ARBA00022993"/>
    </source>
</evidence>
<sequence length="185" mass="20138">MGMIPFVGLTGGIASGKSVAAAHFASQGVTVIDADDVGHSLYEAGGQAVPYIQREFGPDYVTEAGAVDRGALRGAVFKDPLLLKRLEAVTHPLIRKACLRQMNAAQGIYGLLVAPLLFESEFITETMSRFLVIDCEEEVQLRHAKERGGFTAEQVEKAMKAQMRRDERLKRADETTATWPASSAR</sequence>
<keyword evidence="2 5" id="KW-0547">Nucleotide-binding</keyword>
<dbReference type="AlphaFoldDB" id="A0A930UFC4"/>
<evidence type="ECO:0000313" key="8">
    <source>
        <dbReference type="EMBL" id="MBF2734643.1"/>
    </source>
</evidence>
<protein>
    <recommendedName>
        <fullName evidence="5 6">Dephospho-CoA kinase</fullName>
        <ecNumber evidence="5 6">2.7.1.24</ecNumber>
    </recommendedName>
    <alternativeName>
        <fullName evidence="5">Dephosphocoenzyme A kinase</fullName>
    </alternativeName>
</protein>
<dbReference type="GO" id="GO:0015937">
    <property type="term" value="P:coenzyme A biosynthetic process"/>
    <property type="evidence" value="ECO:0007669"/>
    <property type="project" value="UniProtKB-UniRule"/>
</dbReference>
<evidence type="ECO:0000256" key="5">
    <source>
        <dbReference type="HAMAP-Rule" id="MF_00376"/>
    </source>
</evidence>
<dbReference type="Proteomes" id="UP000604381">
    <property type="component" value="Unassembled WGS sequence"/>
</dbReference>
<feature type="compositionally biased region" description="Basic and acidic residues" evidence="7">
    <location>
        <begin position="162"/>
        <end position="174"/>
    </location>
</feature>
<dbReference type="PANTHER" id="PTHR10695">
    <property type="entry name" value="DEPHOSPHO-COA KINASE-RELATED"/>
    <property type="match status" value="1"/>
</dbReference>
<evidence type="ECO:0000256" key="3">
    <source>
        <dbReference type="ARBA" id="ARBA00022840"/>
    </source>
</evidence>
<keyword evidence="3 5" id="KW-0067">ATP-binding</keyword>
<proteinExistence type="inferred from homology"/>
<feature type="binding site" evidence="5">
    <location>
        <begin position="14"/>
        <end position="19"/>
    </location>
    <ligand>
        <name>ATP</name>
        <dbReference type="ChEBI" id="CHEBI:30616"/>
    </ligand>
</feature>
<feature type="region of interest" description="Disordered" evidence="7">
    <location>
        <begin position="162"/>
        <end position="185"/>
    </location>
</feature>
<comment type="similarity">
    <text evidence="1 5">Belongs to the CoaE family.</text>
</comment>
<keyword evidence="5 8" id="KW-0808">Transferase</keyword>
<dbReference type="CDD" id="cd02022">
    <property type="entry name" value="DPCK"/>
    <property type="match status" value="1"/>
</dbReference>
<name>A0A930UFC4_9GAMM</name>
<dbReference type="GO" id="GO:0005524">
    <property type="term" value="F:ATP binding"/>
    <property type="evidence" value="ECO:0007669"/>
    <property type="project" value="UniProtKB-UniRule"/>
</dbReference>
<dbReference type="PROSITE" id="PS51219">
    <property type="entry name" value="DPCK"/>
    <property type="match status" value="1"/>
</dbReference>
<dbReference type="InterPro" id="IPR027417">
    <property type="entry name" value="P-loop_NTPase"/>
</dbReference>
<dbReference type="EMBL" id="JADHEI010000009">
    <property type="protein sequence ID" value="MBF2734643.1"/>
    <property type="molecule type" value="Genomic_DNA"/>
</dbReference>
<dbReference type="Gene3D" id="3.40.50.300">
    <property type="entry name" value="P-loop containing nucleotide triphosphate hydrolases"/>
    <property type="match status" value="1"/>
</dbReference>
<comment type="function">
    <text evidence="5">Catalyzes the phosphorylation of the 3'-hydroxyl group of dephosphocoenzyme A to form coenzyme A.</text>
</comment>